<dbReference type="Gene3D" id="3.40.50.300">
    <property type="entry name" value="P-loop containing nucleotide triphosphate hydrolases"/>
    <property type="match status" value="1"/>
</dbReference>
<dbReference type="InterPro" id="IPR027417">
    <property type="entry name" value="P-loop_NTPase"/>
</dbReference>
<evidence type="ECO:0000256" key="3">
    <source>
        <dbReference type="ARBA" id="ARBA00022840"/>
    </source>
</evidence>
<dbReference type="InterPro" id="IPR050221">
    <property type="entry name" value="26S_Proteasome_ATPase"/>
</dbReference>
<proteinExistence type="inferred from homology"/>
<dbReference type="SUPFAM" id="SSF52540">
    <property type="entry name" value="P-loop containing nucleoside triphosphate hydrolases"/>
    <property type="match status" value="1"/>
</dbReference>
<dbReference type="SMART" id="SM00382">
    <property type="entry name" value="AAA"/>
    <property type="match status" value="1"/>
</dbReference>
<evidence type="ECO:0000256" key="2">
    <source>
        <dbReference type="ARBA" id="ARBA00022741"/>
    </source>
</evidence>
<dbReference type="RefSeq" id="WP_255853380.1">
    <property type="nucleotide sequence ID" value="NZ_CP073347.1"/>
</dbReference>
<dbReference type="GO" id="GO:0005524">
    <property type="term" value="F:ATP binding"/>
    <property type="evidence" value="ECO:0007669"/>
    <property type="project" value="UniProtKB-KW"/>
</dbReference>
<feature type="domain" description="AAA+ ATPase" evidence="4">
    <location>
        <begin position="220"/>
        <end position="352"/>
    </location>
</feature>
<comment type="similarity">
    <text evidence="1">Belongs to the AAA ATPase family.</text>
</comment>
<dbReference type="InterPro" id="IPR003959">
    <property type="entry name" value="ATPase_AAA_core"/>
</dbReference>
<organism evidence="5 6">
    <name type="scientific">Marinobacterium rhizophilum</name>
    <dbReference type="NCBI Taxonomy" id="420402"/>
    <lineage>
        <taxon>Bacteria</taxon>
        <taxon>Pseudomonadati</taxon>
        <taxon>Pseudomonadota</taxon>
        <taxon>Gammaproteobacteria</taxon>
        <taxon>Oceanospirillales</taxon>
        <taxon>Oceanospirillaceae</taxon>
        <taxon>Marinobacterium</taxon>
    </lineage>
</organism>
<dbReference type="EMBL" id="CP073347">
    <property type="protein sequence ID" value="UTW11339.1"/>
    <property type="molecule type" value="Genomic_DNA"/>
</dbReference>
<dbReference type="CDD" id="cd19481">
    <property type="entry name" value="RecA-like_protease"/>
    <property type="match status" value="1"/>
</dbReference>
<accession>A0ABY5HH81</accession>
<sequence length="451" mass="49750">MSIALQSRLEPASQPAADQAHWCEWQRVELLCLCLLQANQGPPQNLLDDLRARQQQVSQLRAGSWWRDGLPQPLDGLAQDVLACVLAPQLIPRIGWLYQDLQSNREPAPCEALIASLLALPDEELLQLRQALQQLERQGLVQRDHDSPFGSISPDRLALARLMGWTEQDYAPPGAIAMRSTATWDDLVLPIEALRMLQEFMLWLEHRETVVDDWGGQLTGGPVALFAGPSGTGKTLAASVLANALGWPLFRVDLAALVSKYIGETEKNIGRLFDATHGRRVVLQFDEVDALMGKRGELREARDRYANMEVSYLLARIESHDGPCILTTNLRSQIDKAFCRRFQMVVEFPRPDQAQRRRLWQCLLPPKAPRTADLDLDAVAAAVNLTGGQIRNAALHAAYLAAAAGGAIGYPQISLAILRELAKEQAQVSPSQLGALAQHLSIEGDRDATAD</sequence>
<evidence type="ECO:0000256" key="1">
    <source>
        <dbReference type="ARBA" id="ARBA00006914"/>
    </source>
</evidence>
<keyword evidence="3 5" id="KW-0067">ATP-binding</keyword>
<keyword evidence="6" id="KW-1185">Reference proteome</keyword>
<reference evidence="5" key="1">
    <citation type="submission" date="2021-04" db="EMBL/GenBank/DDBJ databases">
        <title>Oceanospirillales bacteria with DddD are important DMSP degraders in coastal seawater.</title>
        <authorList>
            <person name="Liu J."/>
        </authorList>
    </citation>
    <scope>NUCLEOTIDE SEQUENCE</scope>
    <source>
        <strain evidence="5">D13-1</strain>
    </source>
</reference>
<protein>
    <submittedName>
        <fullName evidence="5">ATP-binding protein</fullName>
    </submittedName>
</protein>
<keyword evidence="2" id="KW-0547">Nucleotide-binding</keyword>
<dbReference type="InterPro" id="IPR003593">
    <property type="entry name" value="AAA+_ATPase"/>
</dbReference>
<dbReference type="Pfam" id="PF00004">
    <property type="entry name" value="AAA"/>
    <property type="match status" value="1"/>
</dbReference>
<evidence type="ECO:0000313" key="5">
    <source>
        <dbReference type="EMBL" id="UTW11339.1"/>
    </source>
</evidence>
<evidence type="ECO:0000313" key="6">
    <source>
        <dbReference type="Proteomes" id="UP001058461"/>
    </source>
</evidence>
<name>A0ABY5HH81_9GAMM</name>
<dbReference type="PANTHER" id="PTHR23073">
    <property type="entry name" value="26S PROTEASOME REGULATORY SUBUNIT"/>
    <property type="match status" value="1"/>
</dbReference>
<evidence type="ECO:0000259" key="4">
    <source>
        <dbReference type="SMART" id="SM00382"/>
    </source>
</evidence>
<gene>
    <name evidence="5" type="ORF">KDW95_19050</name>
</gene>
<dbReference type="Proteomes" id="UP001058461">
    <property type="component" value="Chromosome"/>
</dbReference>